<keyword evidence="2" id="KW-0560">Oxidoreductase</keyword>
<protein>
    <submittedName>
        <fullName evidence="2">Monooxygenase</fullName>
    </submittedName>
</protein>
<evidence type="ECO:0000313" key="2">
    <source>
        <dbReference type="EMBL" id="ADG86319.1"/>
    </source>
</evidence>
<accession>E2EKK3</accession>
<dbReference type="Gene3D" id="3.30.70.100">
    <property type="match status" value="1"/>
</dbReference>
<dbReference type="EMBL" id="GU937384">
    <property type="protein sequence ID" value="ADG86319.1"/>
    <property type="molecule type" value="Genomic_DNA"/>
</dbReference>
<evidence type="ECO:0000259" key="1">
    <source>
        <dbReference type="PROSITE" id="PS51725"/>
    </source>
</evidence>
<sequence>MTPGLRVLLRIEINAGHEAEFEELWRAHARTVRAFPDNHGQQLLRQAGESGHYTVLTDWTDEPSFRAFEQSPEQQAYLRRLWPMRSGGEMRLLEPLHELIPGRDGRTLESRRTG</sequence>
<dbReference type="PROSITE" id="PS51725">
    <property type="entry name" value="ABM"/>
    <property type="match status" value="1"/>
</dbReference>
<keyword evidence="2" id="KW-0503">Monooxygenase</keyword>
<dbReference type="AlphaFoldDB" id="E2EKK3"/>
<proteinExistence type="predicted"/>
<gene>
    <name evidence="2" type="primary">sanJ</name>
</gene>
<dbReference type="InterPro" id="IPR011008">
    <property type="entry name" value="Dimeric_a/b-barrel"/>
</dbReference>
<feature type="domain" description="ABM" evidence="1">
    <location>
        <begin position="5"/>
        <end position="93"/>
    </location>
</feature>
<dbReference type="GO" id="GO:0004497">
    <property type="term" value="F:monooxygenase activity"/>
    <property type="evidence" value="ECO:0007669"/>
    <property type="project" value="UniProtKB-KW"/>
</dbReference>
<organism evidence="2">
    <name type="scientific">Streptomyces sp. SANK 61196</name>
    <dbReference type="NCBI Taxonomy" id="764784"/>
    <lineage>
        <taxon>Bacteria</taxon>
        <taxon>Bacillati</taxon>
        <taxon>Actinomycetota</taxon>
        <taxon>Actinomycetes</taxon>
        <taxon>Kitasatosporales</taxon>
        <taxon>Streptomycetaceae</taxon>
        <taxon>Streptomyces</taxon>
    </lineage>
</organism>
<name>E2EKK3_9ACTN</name>
<dbReference type="InterPro" id="IPR007138">
    <property type="entry name" value="ABM_dom"/>
</dbReference>
<dbReference type="SUPFAM" id="SSF54909">
    <property type="entry name" value="Dimeric alpha+beta barrel"/>
    <property type="match status" value="1"/>
</dbReference>
<reference evidence="2" key="1">
    <citation type="journal article" date="2010" name="J. Am. Chem. Soc.">
        <title>Cloning, sequencing, heterologous expression, and mechanistic analysis of A-74528 biosynthesis.</title>
        <authorList>
            <person name="Zaleta-Rivera K."/>
            <person name="Charkoudian L.K."/>
            <person name="Ridley C.P."/>
            <person name="Khosla C."/>
        </authorList>
    </citation>
    <scope>NUCLEOTIDE SEQUENCE</scope>
    <source>
        <strain evidence="2">SANK 61196</strain>
    </source>
</reference>
<dbReference type="Pfam" id="PF03992">
    <property type="entry name" value="ABM"/>
    <property type="match status" value="1"/>
</dbReference>